<comment type="caution">
    <text evidence="2">The sequence shown here is derived from an EMBL/GenBank/DDBJ whole genome shotgun (WGS) entry which is preliminary data.</text>
</comment>
<reference evidence="2" key="1">
    <citation type="submission" date="2023-06" db="EMBL/GenBank/DDBJ databases">
        <title>Comparative genomics of Bacillaceae isolates and their secondary metabolite potential.</title>
        <authorList>
            <person name="Song L."/>
            <person name="Nielsen L.J."/>
            <person name="Mohite O."/>
            <person name="Xu X."/>
            <person name="Weber T."/>
            <person name="Kovacs A.T."/>
        </authorList>
    </citation>
    <scope>NUCLEOTIDE SEQUENCE</scope>
    <source>
        <strain evidence="2">G1S1</strain>
    </source>
</reference>
<dbReference type="EMBL" id="JAUCFI010000001">
    <property type="protein sequence ID" value="MDM5281947.1"/>
    <property type="molecule type" value="Genomic_DNA"/>
</dbReference>
<feature type="transmembrane region" description="Helical" evidence="1">
    <location>
        <begin position="433"/>
        <end position="458"/>
    </location>
</feature>
<gene>
    <name evidence="2" type="ORF">QUF85_00965</name>
</gene>
<dbReference type="GO" id="GO:0005886">
    <property type="term" value="C:plasma membrane"/>
    <property type="evidence" value="ECO:0007669"/>
    <property type="project" value="TreeGrafter"/>
</dbReference>
<feature type="transmembrane region" description="Helical" evidence="1">
    <location>
        <begin position="207"/>
        <end position="228"/>
    </location>
</feature>
<keyword evidence="1" id="KW-0472">Membrane</keyword>
<dbReference type="Gene3D" id="1.20.1250.20">
    <property type="entry name" value="MFS general substrate transporter like domains"/>
    <property type="match status" value="1"/>
</dbReference>
<protein>
    <submittedName>
        <fullName evidence="2">MFS transporter</fullName>
    </submittedName>
</protein>
<dbReference type="InterPro" id="IPR039672">
    <property type="entry name" value="MFS_2"/>
</dbReference>
<feature type="transmembrane region" description="Helical" evidence="1">
    <location>
        <begin position="390"/>
        <end position="413"/>
    </location>
</feature>
<evidence type="ECO:0000313" key="2">
    <source>
        <dbReference type="EMBL" id="MDM5281947.1"/>
    </source>
</evidence>
<dbReference type="GO" id="GO:0008643">
    <property type="term" value="P:carbohydrate transport"/>
    <property type="evidence" value="ECO:0007669"/>
    <property type="project" value="InterPro"/>
</dbReference>
<sequence length="479" mass="53326">MQDRTIAYKEETEVLVDSRGYIKTGPNPGFYKLEKKEIVGYSLVDFAMNLVFQAILMFLTFYYTDVYGLTAVEVSLMFLLSRFWDMVWDPWSGLILERLNPKKGKYKPYILWGAAPFALMAILTFTVPDMGHMGKLIWAYATYNLLNMLYTIIINPYISLTTVMTVDPRERTKLNSIRMMFAQTGGVVVALFIPILSAYFGKEDQATGYQITVILLSIISGSILTYSYTTIKERIESTSHLDPVTIKDIFIQLFTNRPCVILFLLFLGVYGFNTVGSASGIYYMTYNADRSDLVGLFSLLNVLPSVFAVLFVPMLVRKIKKKNTVALGLIIAAIGSVALYFIPVSAVALMMVAKGTASFGYGILMGILWSIIPDAVEYAEYNTGKRYPAVIYTTITLGLKASMTIGGVIPTWILASVGYVPNTTQSAEALGGILFLVAGLPAIICIVTLIIFMAFYNLTEERVEQIMNELATRNQAKNS</sequence>
<keyword evidence="1" id="KW-1133">Transmembrane helix</keyword>
<feature type="transmembrane region" description="Helical" evidence="1">
    <location>
        <begin position="359"/>
        <end position="378"/>
    </location>
</feature>
<dbReference type="PANTHER" id="PTHR11328:SF24">
    <property type="entry name" value="MAJOR FACILITATOR SUPERFAMILY (MFS) PROFILE DOMAIN-CONTAINING PROTEIN"/>
    <property type="match status" value="1"/>
</dbReference>
<dbReference type="CDD" id="cd17332">
    <property type="entry name" value="MFS_MelB_like"/>
    <property type="match status" value="1"/>
</dbReference>
<dbReference type="GO" id="GO:0006814">
    <property type="term" value="P:sodium ion transport"/>
    <property type="evidence" value="ECO:0007669"/>
    <property type="project" value="InterPro"/>
</dbReference>
<dbReference type="PANTHER" id="PTHR11328">
    <property type="entry name" value="MAJOR FACILITATOR SUPERFAMILY DOMAIN-CONTAINING PROTEIN"/>
    <property type="match status" value="1"/>
</dbReference>
<evidence type="ECO:0000313" key="3">
    <source>
        <dbReference type="Proteomes" id="UP001238973"/>
    </source>
</evidence>
<dbReference type="NCBIfam" id="TIGR00792">
    <property type="entry name" value="gph"/>
    <property type="match status" value="1"/>
</dbReference>
<dbReference type="Pfam" id="PF13347">
    <property type="entry name" value="MFS_2"/>
    <property type="match status" value="1"/>
</dbReference>
<feature type="transmembrane region" description="Helical" evidence="1">
    <location>
        <begin position="69"/>
        <end position="88"/>
    </location>
</feature>
<feature type="transmembrane region" description="Helical" evidence="1">
    <location>
        <begin position="328"/>
        <end position="353"/>
    </location>
</feature>
<feature type="transmembrane region" description="Helical" evidence="1">
    <location>
        <begin position="109"/>
        <end position="128"/>
    </location>
</feature>
<feature type="transmembrane region" description="Helical" evidence="1">
    <location>
        <begin position="293"/>
        <end position="316"/>
    </location>
</feature>
<organism evidence="2 3">
    <name type="scientific">Peribacillus frigoritolerans</name>
    <dbReference type="NCBI Taxonomy" id="450367"/>
    <lineage>
        <taxon>Bacteria</taxon>
        <taxon>Bacillati</taxon>
        <taxon>Bacillota</taxon>
        <taxon>Bacilli</taxon>
        <taxon>Bacillales</taxon>
        <taxon>Bacillaceae</taxon>
        <taxon>Peribacillus</taxon>
    </lineage>
</organism>
<name>A0AAJ1QI86_9BACI</name>
<dbReference type="InterPro" id="IPR036259">
    <property type="entry name" value="MFS_trans_sf"/>
</dbReference>
<keyword evidence="1" id="KW-0812">Transmembrane</keyword>
<accession>A0AAJ1QI86</accession>
<dbReference type="Proteomes" id="UP001238973">
    <property type="component" value="Unassembled WGS sequence"/>
</dbReference>
<dbReference type="AlphaFoldDB" id="A0AAJ1QI86"/>
<evidence type="ECO:0000256" key="1">
    <source>
        <dbReference type="SAM" id="Phobius"/>
    </source>
</evidence>
<dbReference type="InterPro" id="IPR001927">
    <property type="entry name" value="Na/Gal_symport"/>
</dbReference>
<feature type="transmembrane region" description="Helical" evidence="1">
    <location>
        <begin position="38"/>
        <end position="63"/>
    </location>
</feature>
<dbReference type="RefSeq" id="WP_289348238.1">
    <property type="nucleotide sequence ID" value="NZ_JAUCFI010000001.1"/>
</dbReference>
<feature type="transmembrane region" description="Helical" evidence="1">
    <location>
        <begin position="249"/>
        <end position="273"/>
    </location>
</feature>
<proteinExistence type="predicted"/>
<dbReference type="GO" id="GO:0015293">
    <property type="term" value="F:symporter activity"/>
    <property type="evidence" value="ECO:0007669"/>
    <property type="project" value="InterPro"/>
</dbReference>
<feature type="transmembrane region" description="Helical" evidence="1">
    <location>
        <begin position="179"/>
        <end position="201"/>
    </location>
</feature>
<dbReference type="SUPFAM" id="SSF103473">
    <property type="entry name" value="MFS general substrate transporter"/>
    <property type="match status" value="1"/>
</dbReference>